<dbReference type="InterPro" id="IPR050646">
    <property type="entry name" value="Cas1"/>
</dbReference>
<sequence>MADQRVLMIESPCHISVDTGRIVFRKIDGAQRMELASDLAVLCLHHEQITISHHALRVLGQSDCAVIITDGQHMPSAVLHPLSQQASSVANTRLMQQIALLQHKGRQALIWQQLVTAKVHNGGAVLRQLGLNGAVRMERLAQQVQPDDATHIEGQAAKHFWQCWFTHPRLAEHGQKRQKQDATDPVNARLNYAYAMLRTSIARELIASGLNPSLGVGHHNQGNPFNLADDFIEPYRCIAEWAVAQLTDIDQPFTGNAKQNLLKALWCDLILTHDDNNRYRLAQAITQTVRSYCQVLEMTQHAVKLKLPKDWFTS</sequence>
<dbReference type="EC" id="3.1.-.-" evidence="10"/>
<dbReference type="PANTHER" id="PTHR34353">
    <property type="entry name" value="CRISPR-ASSOCIATED ENDONUCLEASE CAS1 1"/>
    <property type="match status" value="1"/>
</dbReference>
<keyword evidence="3 10" id="KW-0255">Endonuclease</keyword>
<dbReference type="GO" id="GO:0046872">
    <property type="term" value="F:metal ion binding"/>
    <property type="evidence" value="ECO:0007669"/>
    <property type="project" value="UniProtKB-UniRule"/>
</dbReference>
<evidence type="ECO:0000256" key="7">
    <source>
        <dbReference type="ARBA" id="ARBA00023125"/>
    </source>
</evidence>
<dbReference type="InterPro" id="IPR002729">
    <property type="entry name" value="CRISPR-assoc_Cas1"/>
</dbReference>
<dbReference type="GO" id="GO:0043571">
    <property type="term" value="P:maintenance of CRISPR repeat elements"/>
    <property type="evidence" value="ECO:0007669"/>
    <property type="project" value="UniProtKB-UniRule"/>
</dbReference>
<evidence type="ECO:0000256" key="2">
    <source>
        <dbReference type="ARBA" id="ARBA00022723"/>
    </source>
</evidence>
<comment type="similarity">
    <text evidence="10">Belongs to the CRISPR-associated endonuclease Cas1 family.</text>
</comment>
<keyword evidence="8 10" id="KW-0464">Manganese</keyword>
<dbReference type="NCBIfam" id="TIGR00287">
    <property type="entry name" value="cas1"/>
    <property type="match status" value="1"/>
</dbReference>
<feature type="binding site" evidence="10">
    <location>
        <position position="218"/>
    </location>
    <ligand>
        <name>Mn(2+)</name>
        <dbReference type="ChEBI" id="CHEBI:29035"/>
    </ligand>
</feature>
<dbReference type="InterPro" id="IPR019855">
    <property type="entry name" value="CRISPR-assoc_Cas1_NMENI"/>
</dbReference>
<dbReference type="GO" id="GO:0003677">
    <property type="term" value="F:DNA binding"/>
    <property type="evidence" value="ECO:0007669"/>
    <property type="project" value="UniProtKB-KW"/>
</dbReference>
<evidence type="ECO:0000256" key="1">
    <source>
        <dbReference type="ARBA" id="ARBA00022722"/>
    </source>
</evidence>
<evidence type="ECO:0000256" key="9">
    <source>
        <dbReference type="ARBA" id="ARBA00038592"/>
    </source>
</evidence>
<dbReference type="PANTHER" id="PTHR34353:SF2">
    <property type="entry name" value="CRISPR-ASSOCIATED ENDONUCLEASE CAS1 1"/>
    <property type="match status" value="1"/>
</dbReference>
<evidence type="ECO:0000256" key="6">
    <source>
        <dbReference type="ARBA" id="ARBA00023118"/>
    </source>
</evidence>
<dbReference type="KEGG" id="hyf:DTO96_101291"/>
<comment type="function">
    <text evidence="10">CRISPR (clustered regularly interspaced short palindromic repeat), is an adaptive immune system that provides protection against mobile genetic elements (viruses, transposable elements and conjugative plasmids). CRISPR clusters contain spacers, sequences complementary to antecedent mobile elements, and target invading nucleic acids. CRISPR clusters are transcribed and processed into CRISPR RNA (crRNA). Acts as a dsDNA endonuclease. Involved in the integration of spacer DNA into the CRISPR cassette.</text>
</comment>
<dbReference type="GO" id="GO:0004520">
    <property type="term" value="F:DNA endonuclease activity"/>
    <property type="evidence" value="ECO:0007669"/>
    <property type="project" value="InterPro"/>
</dbReference>
<dbReference type="RefSeq" id="WP_114562744.1">
    <property type="nucleotide sequence ID" value="NZ_CP031124.1"/>
</dbReference>
<keyword evidence="1 10" id="KW-0540">Nuclease</keyword>
<dbReference type="Proteomes" id="UP000252182">
    <property type="component" value="Chromosome"/>
</dbReference>
<dbReference type="Pfam" id="PF01867">
    <property type="entry name" value="Cas_Cas1"/>
    <property type="match status" value="1"/>
</dbReference>
<proteinExistence type="inferred from homology"/>
<keyword evidence="7 10" id="KW-0238">DNA-binding</keyword>
<name>A0A345DB22_9BURK</name>
<evidence type="ECO:0000256" key="3">
    <source>
        <dbReference type="ARBA" id="ARBA00022759"/>
    </source>
</evidence>
<keyword evidence="6 10" id="KW-0051">Antiviral defense</keyword>
<evidence type="ECO:0000256" key="8">
    <source>
        <dbReference type="ARBA" id="ARBA00023211"/>
    </source>
</evidence>
<evidence type="ECO:0000256" key="10">
    <source>
        <dbReference type="HAMAP-Rule" id="MF_01470"/>
    </source>
</evidence>
<gene>
    <name evidence="11" type="primary">cas1_2</name>
    <name evidence="10" type="synonym">cas1</name>
    <name evidence="11" type="ORF">DTO96_101291</name>
</gene>
<evidence type="ECO:0000313" key="11">
    <source>
        <dbReference type="EMBL" id="AXF85560.1"/>
    </source>
</evidence>
<keyword evidence="5 10" id="KW-0460">Magnesium</keyword>
<dbReference type="OrthoDB" id="9803119at2"/>
<keyword evidence="2 10" id="KW-0479">Metal-binding</keyword>
<dbReference type="NCBIfam" id="TIGR03639">
    <property type="entry name" value="cas1_NMENI"/>
    <property type="match status" value="1"/>
</dbReference>
<protein>
    <recommendedName>
        <fullName evidence="10">CRISPR-associated endonuclease Cas1</fullName>
        <ecNumber evidence="10">3.1.-.-</ecNumber>
    </recommendedName>
</protein>
<dbReference type="Gene3D" id="1.20.120.920">
    <property type="entry name" value="CRISPR-associated endonuclease Cas1, C-terminal domain"/>
    <property type="match status" value="1"/>
</dbReference>
<dbReference type="AlphaFoldDB" id="A0A345DB22"/>
<evidence type="ECO:0000256" key="5">
    <source>
        <dbReference type="ARBA" id="ARBA00022842"/>
    </source>
</evidence>
<dbReference type="GO" id="GO:0051607">
    <property type="term" value="P:defense response to virus"/>
    <property type="evidence" value="ECO:0007669"/>
    <property type="project" value="UniProtKB-UniRule"/>
</dbReference>
<organism evidence="11 12">
    <name type="scientific">Ephemeroptericola cinctiostellae</name>
    <dbReference type="NCBI Taxonomy" id="2268024"/>
    <lineage>
        <taxon>Bacteria</taxon>
        <taxon>Pseudomonadati</taxon>
        <taxon>Pseudomonadota</taxon>
        <taxon>Betaproteobacteria</taxon>
        <taxon>Burkholderiales</taxon>
        <taxon>Burkholderiaceae</taxon>
        <taxon>Ephemeroptericola</taxon>
    </lineage>
</organism>
<feature type="binding site" evidence="10">
    <location>
        <position position="233"/>
    </location>
    <ligand>
        <name>Mn(2+)</name>
        <dbReference type="ChEBI" id="CHEBI:29035"/>
    </ligand>
</feature>
<comment type="cofactor">
    <cofactor evidence="10">
        <name>Mg(2+)</name>
        <dbReference type="ChEBI" id="CHEBI:18420"/>
    </cofactor>
    <cofactor evidence="10">
        <name>Mn(2+)</name>
        <dbReference type="ChEBI" id="CHEBI:29035"/>
    </cofactor>
</comment>
<dbReference type="EMBL" id="CP031124">
    <property type="protein sequence ID" value="AXF85560.1"/>
    <property type="molecule type" value="Genomic_DNA"/>
</dbReference>
<evidence type="ECO:0000313" key="12">
    <source>
        <dbReference type="Proteomes" id="UP000252182"/>
    </source>
</evidence>
<evidence type="ECO:0000256" key="4">
    <source>
        <dbReference type="ARBA" id="ARBA00022801"/>
    </source>
</evidence>
<accession>A0A345DB22</accession>
<dbReference type="HAMAP" id="MF_01470">
    <property type="entry name" value="Cas1"/>
    <property type="match status" value="1"/>
</dbReference>
<feature type="binding site" evidence="10">
    <location>
        <position position="153"/>
    </location>
    <ligand>
        <name>Mn(2+)</name>
        <dbReference type="ChEBI" id="CHEBI:29035"/>
    </ligand>
</feature>
<dbReference type="InterPro" id="IPR042206">
    <property type="entry name" value="CRISPR-assoc_Cas1_C"/>
</dbReference>
<keyword evidence="12" id="KW-1185">Reference proteome</keyword>
<comment type="subunit">
    <text evidence="9 10">Homodimer, forms a heterotetramer with a Cas2 homodimer.</text>
</comment>
<keyword evidence="4 10" id="KW-0378">Hydrolase</keyword>
<reference evidence="12" key="1">
    <citation type="submission" date="2018-07" db="EMBL/GenBank/DDBJ databases">
        <authorList>
            <person name="Kim H."/>
        </authorList>
    </citation>
    <scope>NUCLEOTIDE SEQUENCE [LARGE SCALE GENOMIC DNA]</scope>
    <source>
        <strain evidence="12">F02</strain>
    </source>
</reference>
<dbReference type="GO" id="GO:0016787">
    <property type="term" value="F:hydrolase activity"/>
    <property type="evidence" value="ECO:0007669"/>
    <property type="project" value="UniProtKB-KW"/>
</dbReference>